<dbReference type="InterPro" id="IPR023753">
    <property type="entry name" value="FAD/NAD-binding_dom"/>
</dbReference>
<feature type="domain" description="BFD-like [2Fe-2S]-binding" evidence="2">
    <location>
        <begin position="385"/>
        <end position="436"/>
    </location>
</feature>
<dbReference type="Gene3D" id="3.50.50.60">
    <property type="entry name" value="FAD/NAD(P)-binding domain"/>
    <property type="match status" value="2"/>
</dbReference>
<name>A0A0B1Q2N5_9HYPH</name>
<dbReference type="OrthoDB" id="9801699at2"/>
<protein>
    <submittedName>
        <fullName evidence="4">(2Fe-2S)-binding protein</fullName>
    </submittedName>
</protein>
<proteinExistence type="predicted"/>
<dbReference type="Proteomes" id="UP000030826">
    <property type="component" value="Unassembled WGS sequence"/>
</dbReference>
<dbReference type="PRINTS" id="PR00411">
    <property type="entry name" value="PNDRDTASEI"/>
</dbReference>
<evidence type="ECO:0000259" key="3">
    <source>
        <dbReference type="Pfam" id="PF07992"/>
    </source>
</evidence>
<dbReference type="InterPro" id="IPR051691">
    <property type="entry name" value="Metab_Enz_Cyan_OpOx_G3PDH"/>
</dbReference>
<evidence type="ECO:0000313" key="4">
    <source>
        <dbReference type="EMBL" id="KHJ53167.1"/>
    </source>
</evidence>
<evidence type="ECO:0000256" key="1">
    <source>
        <dbReference type="ARBA" id="ARBA00023002"/>
    </source>
</evidence>
<feature type="domain" description="FAD/NAD(P)-binding" evidence="3">
    <location>
        <begin position="14"/>
        <end position="324"/>
    </location>
</feature>
<dbReference type="InterPro" id="IPR017224">
    <property type="entry name" value="Opine_Oxase_asu/HCN_bsu"/>
</dbReference>
<dbReference type="PIRSF" id="PIRSF037495">
    <property type="entry name" value="Opine_OX_OoxA/HcnB"/>
    <property type="match status" value="1"/>
</dbReference>
<dbReference type="EMBL" id="JRFJ01000007">
    <property type="protein sequence ID" value="KHJ53167.1"/>
    <property type="molecule type" value="Genomic_DNA"/>
</dbReference>
<dbReference type="AlphaFoldDB" id="A0A0B1Q2N5"/>
<dbReference type="RefSeq" id="WP_039195803.1">
    <property type="nucleotide sequence ID" value="NZ_JRFJ01000007.1"/>
</dbReference>
<dbReference type="PANTHER" id="PTHR42949">
    <property type="entry name" value="ANAEROBIC GLYCEROL-3-PHOSPHATE DEHYDROGENASE SUBUNIT B"/>
    <property type="match status" value="1"/>
</dbReference>
<dbReference type="Pfam" id="PF04324">
    <property type="entry name" value="Fer2_BFD"/>
    <property type="match status" value="1"/>
</dbReference>
<dbReference type="InterPro" id="IPR036188">
    <property type="entry name" value="FAD/NAD-bd_sf"/>
</dbReference>
<sequence>MTPLGDVAALADSYDLVVIGAGPAGMAAATLAAAKGASTLLVDENPAPGGQIYRGITNTPLQVKAVLGADYWRGEAIATAFRDSDAAYLPSATVWQAAQGFELGISAHGKTRMIHARRVIGATGALERPFPISGWTLPGVMTAGAAQTLLKASGIAMEGRVVLAGSGPLLWLIAAQYLAAGRRIDTILDTTPRGNWRNALGGLSGFATSPYLRKGLGLLMKVRRSVKVVSGVTALAAEGDARLEAVRYTSGGRETVLPVDHLLLHQGVVPNVNLASSMGCEILWDDVQAAFRPRVDGFGETSVEGFAIAGDGAGIAGAEAAAERGRLAALGALAALGRISPGQRDEAAAPIRAVLNRYDKGRGFLDALYRPAPQFRVAADDAIACRCEEVTGGQVRDAVTRLGVTGPNQLKSFLRCGMGPCQGRLCGLTITETIAEARGVSPEAVGYYRLRAPIKPITLAELASLDKADEEVRMVARG</sequence>
<dbReference type="InterPro" id="IPR007419">
    <property type="entry name" value="BFD-like_2Fe2S-bd_dom"/>
</dbReference>
<dbReference type="STRING" id="370622.LA66_19330"/>
<dbReference type="InterPro" id="IPR041854">
    <property type="entry name" value="BFD-like_2Fe2S-bd_dom_sf"/>
</dbReference>
<dbReference type="PANTHER" id="PTHR42949:SF3">
    <property type="entry name" value="ANAEROBIC GLYCEROL-3-PHOSPHATE DEHYDROGENASE SUBUNIT B"/>
    <property type="match status" value="1"/>
</dbReference>
<gene>
    <name evidence="4" type="ORF">LA66_19330</name>
</gene>
<comment type="caution">
    <text evidence="4">The sequence shown here is derived from an EMBL/GenBank/DDBJ whole genome shotgun (WGS) entry which is preliminary data.</text>
</comment>
<dbReference type="PRINTS" id="PR00368">
    <property type="entry name" value="FADPNR"/>
</dbReference>
<accession>A0A0B1Q2N5</accession>
<dbReference type="GO" id="GO:0016491">
    <property type="term" value="F:oxidoreductase activity"/>
    <property type="evidence" value="ECO:0007669"/>
    <property type="project" value="UniProtKB-KW"/>
</dbReference>
<keyword evidence="1" id="KW-0560">Oxidoreductase</keyword>
<dbReference type="CDD" id="cd19946">
    <property type="entry name" value="GlpA-like_Fer2_BFD-like"/>
    <property type="match status" value="1"/>
</dbReference>
<organism evidence="4 5">
    <name type="scientific">Aureimonas altamirensis</name>
    <dbReference type="NCBI Taxonomy" id="370622"/>
    <lineage>
        <taxon>Bacteria</taxon>
        <taxon>Pseudomonadati</taxon>
        <taxon>Pseudomonadota</taxon>
        <taxon>Alphaproteobacteria</taxon>
        <taxon>Hyphomicrobiales</taxon>
        <taxon>Aurantimonadaceae</taxon>
        <taxon>Aureimonas</taxon>
    </lineage>
</organism>
<dbReference type="Pfam" id="PF07992">
    <property type="entry name" value="Pyr_redox_2"/>
    <property type="match status" value="1"/>
</dbReference>
<evidence type="ECO:0000313" key="5">
    <source>
        <dbReference type="Proteomes" id="UP000030826"/>
    </source>
</evidence>
<dbReference type="SUPFAM" id="SSF51905">
    <property type="entry name" value="FAD/NAD(P)-binding domain"/>
    <property type="match status" value="1"/>
</dbReference>
<evidence type="ECO:0000259" key="2">
    <source>
        <dbReference type="Pfam" id="PF04324"/>
    </source>
</evidence>
<reference evidence="4 5" key="1">
    <citation type="submission" date="2014-09" db="EMBL/GenBank/DDBJ databases">
        <title>Isolation and characterization of Aurantimonas altamirensis ON-56566 from clinical sample following a dog bite.</title>
        <authorList>
            <person name="Eshaghi A."/>
            <person name="Li A."/>
            <person name="Shahinas D."/>
            <person name="Bahn P."/>
            <person name="Kus J.V."/>
            <person name="Patel S.N."/>
        </authorList>
    </citation>
    <scope>NUCLEOTIDE SEQUENCE [LARGE SCALE GENOMIC DNA]</scope>
    <source>
        <strain evidence="4 5">ON-56566</strain>
    </source>
</reference>
<dbReference type="Gene3D" id="1.10.10.1100">
    <property type="entry name" value="BFD-like [2Fe-2S]-binding domain"/>
    <property type="match status" value="1"/>
</dbReference>